<organism evidence="1 2">
    <name type="scientific">Sphingobium lactosutens DS20</name>
    <dbReference type="NCBI Taxonomy" id="1331060"/>
    <lineage>
        <taxon>Bacteria</taxon>
        <taxon>Pseudomonadati</taxon>
        <taxon>Pseudomonadota</taxon>
        <taxon>Alphaproteobacteria</taxon>
        <taxon>Sphingomonadales</taxon>
        <taxon>Sphingomonadaceae</taxon>
        <taxon>Sphingobium</taxon>
    </lineage>
</organism>
<dbReference type="PATRIC" id="fig|1331060.3.peg.1445"/>
<comment type="caution">
    <text evidence="1">The sequence shown here is derived from an EMBL/GenBank/DDBJ whole genome shotgun (WGS) entry which is preliminary data.</text>
</comment>
<protein>
    <submittedName>
        <fullName evidence="1">Uncharacterized protein</fullName>
    </submittedName>
</protein>
<keyword evidence="2" id="KW-1185">Reference proteome</keyword>
<evidence type="ECO:0000313" key="1">
    <source>
        <dbReference type="EMBL" id="EQB16676.1"/>
    </source>
</evidence>
<proteinExistence type="predicted"/>
<dbReference type="Proteomes" id="UP000015531">
    <property type="component" value="Unassembled WGS sequence"/>
</dbReference>
<gene>
    <name evidence="1" type="ORF">RLDS_07625</name>
</gene>
<accession>T0HJZ8</accession>
<dbReference type="EMBL" id="ATDP01000075">
    <property type="protein sequence ID" value="EQB16676.1"/>
    <property type="molecule type" value="Genomic_DNA"/>
</dbReference>
<reference evidence="1 2" key="1">
    <citation type="journal article" date="2013" name="Genome Announc.">
        <title>Draft Genome Sequence of Sphingobium lactosutens Strain DS20T, Isolated from a Hexachlorocyclohexane Dumpsite.</title>
        <authorList>
            <person name="Kumar R."/>
            <person name="Dwivedi V."/>
            <person name="Negi V."/>
            <person name="Khurana J.P."/>
            <person name="Lal R."/>
        </authorList>
    </citation>
    <scope>NUCLEOTIDE SEQUENCE [LARGE SCALE GENOMIC DNA]</scope>
    <source>
        <strain evidence="1 2">DS20</strain>
    </source>
</reference>
<sequence>MPPKGFWFSAQIFVEAEPEEIIRALKVKPQAGGRPKEYDYEAMLLTLIEHPSLRAIDPESSRIETQIMKLIHARCDPSEDHGNNIPVPEPTELRKFAKRIIAAIKNNRNPPTP</sequence>
<name>T0HJZ8_9SPHN</name>
<dbReference type="AlphaFoldDB" id="T0HJZ8"/>
<evidence type="ECO:0000313" key="2">
    <source>
        <dbReference type="Proteomes" id="UP000015531"/>
    </source>
</evidence>